<evidence type="ECO:0000256" key="1">
    <source>
        <dbReference type="ARBA" id="ARBA00038180"/>
    </source>
</evidence>
<evidence type="ECO:0000313" key="5">
    <source>
        <dbReference type="Proteomes" id="UP001347796"/>
    </source>
</evidence>
<gene>
    <name evidence="4" type="ORF">SNE40_006227</name>
</gene>
<dbReference type="FunFam" id="1.10.510.10:FF:000153">
    <property type="entry name" value="Tribbles homolog 2"/>
    <property type="match status" value="1"/>
</dbReference>
<dbReference type="GO" id="GO:0005634">
    <property type="term" value="C:nucleus"/>
    <property type="evidence" value="ECO:0007669"/>
    <property type="project" value="TreeGrafter"/>
</dbReference>
<dbReference type="PROSITE" id="PS50011">
    <property type="entry name" value="PROTEIN_KINASE_DOM"/>
    <property type="match status" value="1"/>
</dbReference>
<comment type="similarity">
    <text evidence="1">Belongs to the protein kinase superfamily. CAMK Ser/Thr protein kinase family. Tribbles subfamily.</text>
</comment>
<feature type="region of interest" description="Disordered" evidence="2">
    <location>
        <begin position="15"/>
        <end position="52"/>
    </location>
</feature>
<accession>A0AAN8PVU7</accession>
<dbReference type="GO" id="GO:0031434">
    <property type="term" value="F:mitogen-activated protein kinase kinase binding"/>
    <property type="evidence" value="ECO:0007669"/>
    <property type="project" value="TreeGrafter"/>
</dbReference>
<sequence>MSLIRQRPSRQLIVNNPAINNGPRKKNLETEPLAPFKGSNPGNLSPDLQPNTPPVFPKNCSQDQDVLKIGKYLLYNQTTDSSEVYNAVNSQTHEEFVCKVLPINTYRQELSPYWQVDCHENITNVSEIILGEAKAYVFFEKHFTDLHSYVRQKKRLREEEAAHLFKQIISAVQHCHDNGLILRDLKLRKFVFKDSDRKTLRLDGLEDATILDDEENDLMSDKHGCPAYVSPEILNATGTYSGKAADMWSLGVMLYTILIGRYPFHDTQPAALFGKIRRGQFNIPNMLSSRAKCLIKTLLRRDPSERLTAEQVLEHPWFKGSNSGYFSHRTDRTSSDQIVPEYIETCDDFFV</sequence>
<dbReference type="InterPro" id="IPR011009">
    <property type="entry name" value="Kinase-like_dom_sf"/>
</dbReference>
<dbReference type="GO" id="GO:0032436">
    <property type="term" value="P:positive regulation of proteasomal ubiquitin-dependent protein catabolic process"/>
    <property type="evidence" value="ECO:0007669"/>
    <property type="project" value="TreeGrafter"/>
</dbReference>
<dbReference type="InterPro" id="IPR000719">
    <property type="entry name" value="Prot_kinase_dom"/>
</dbReference>
<keyword evidence="5" id="KW-1185">Reference proteome</keyword>
<dbReference type="GO" id="GO:0004672">
    <property type="term" value="F:protein kinase activity"/>
    <property type="evidence" value="ECO:0007669"/>
    <property type="project" value="InterPro"/>
</dbReference>
<dbReference type="InterPro" id="IPR024104">
    <property type="entry name" value="Tribbles/Ser_Thr_kinase_40"/>
</dbReference>
<dbReference type="AlphaFoldDB" id="A0AAN8PVU7"/>
<dbReference type="SUPFAM" id="SSF56112">
    <property type="entry name" value="Protein kinase-like (PK-like)"/>
    <property type="match status" value="1"/>
</dbReference>
<proteinExistence type="inferred from homology"/>
<evidence type="ECO:0000256" key="2">
    <source>
        <dbReference type="SAM" id="MobiDB-lite"/>
    </source>
</evidence>
<comment type="caution">
    <text evidence="4">The sequence shown here is derived from an EMBL/GenBank/DDBJ whole genome shotgun (WGS) entry which is preliminary data.</text>
</comment>
<dbReference type="GO" id="GO:0005524">
    <property type="term" value="F:ATP binding"/>
    <property type="evidence" value="ECO:0007669"/>
    <property type="project" value="InterPro"/>
</dbReference>
<protein>
    <recommendedName>
        <fullName evidence="3">Protein kinase domain-containing protein</fullName>
    </recommendedName>
</protein>
<organism evidence="4 5">
    <name type="scientific">Patella caerulea</name>
    <name type="common">Rayed Mediterranean limpet</name>
    <dbReference type="NCBI Taxonomy" id="87958"/>
    <lineage>
        <taxon>Eukaryota</taxon>
        <taxon>Metazoa</taxon>
        <taxon>Spiralia</taxon>
        <taxon>Lophotrochozoa</taxon>
        <taxon>Mollusca</taxon>
        <taxon>Gastropoda</taxon>
        <taxon>Patellogastropoda</taxon>
        <taxon>Patelloidea</taxon>
        <taxon>Patellidae</taxon>
        <taxon>Patella</taxon>
    </lineage>
</organism>
<dbReference type="Pfam" id="PF00069">
    <property type="entry name" value="Pkinase"/>
    <property type="match status" value="1"/>
</dbReference>
<dbReference type="SMART" id="SM00220">
    <property type="entry name" value="S_TKc"/>
    <property type="match status" value="1"/>
</dbReference>
<feature type="compositionally biased region" description="Polar residues" evidence="2">
    <location>
        <begin position="40"/>
        <end position="50"/>
    </location>
</feature>
<feature type="domain" description="Protein kinase" evidence="3">
    <location>
        <begin position="61"/>
        <end position="318"/>
    </location>
</feature>
<dbReference type="Proteomes" id="UP001347796">
    <property type="component" value="Unassembled WGS sequence"/>
</dbReference>
<dbReference type="PANTHER" id="PTHR22961:SF13">
    <property type="entry name" value="TRIBBLES"/>
    <property type="match status" value="1"/>
</dbReference>
<dbReference type="EMBL" id="JAZGQO010000005">
    <property type="protein sequence ID" value="KAK6186972.1"/>
    <property type="molecule type" value="Genomic_DNA"/>
</dbReference>
<dbReference type="Gene3D" id="3.30.200.20">
    <property type="entry name" value="Phosphorylase Kinase, domain 1"/>
    <property type="match status" value="1"/>
</dbReference>
<evidence type="ECO:0000313" key="4">
    <source>
        <dbReference type="EMBL" id="KAK6186972.1"/>
    </source>
</evidence>
<evidence type="ECO:0000259" key="3">
    <source>
        <dbReference type="PROSITE" id="PS50011"/>
    </source>
</evidence>
<name>A0AAN8PVU7_PATCE</name>
<dbReference type="Gene3D" id="1.10.510.10">
    <property type="entry name" value="Transferase(Phosphotransferase) domain 1"/>
    <property type="match status" value="1"/>
</dbReference>
<dbReference type="PANTHER" id="PTHR22961">
    <property type="entry name" value="SER/THR PROTEIN KINASE-TRB"/>
    <property type="match status" value="1"/>
</dbReference>
<reference evidence="4 5" key="1">
    <citation type="submission" date="2024-01" db="EMBL/GenBank/DDBJ databases">
        <title>The genome of the rayed Mediterranean limpet Patella caerulea (Linnaeus, 1758).</title>
        <authorList>
            <person name="Anh-Thu Weber A."/>
            <person name="Halstead-Nussloch G."/>
        </authorList>
    </citation>
    <scope>NUCLEOTIDE SEQUENCE [LARGE SCALE GENOMIC DNA]</scope>
    <source>
        <strain evidence="4">AATW-2023a</strain>
        <tissue evidence="4">Whole specimen</tissue>
    </source>
</reference>